<dbReference type="PANTHER" id="PTHR47637">
    <property type="entry name" value="CHAPERONE SURA"/>
    <property type="match status" value="1"/>
</dbReference>
<dbReference type="InterPro" id="IPR027304">
    <property type="entry name" value="Trigger_fact/SurA_dom_sf"/>
</dbReference>
<dbReference type="AlphaFoldDB" id="A0AAT9FLY8"/>
<dbReference type="InterPro" id="IPR046357">
    <property type="entry name" value="PPIase_dom_sf"/>
</dbReference>
<dbReference type="GO" id="GO:0003755">
    <property type="term" value="F:peptidyl-prolyl cis-trans isomerase activity"/>
    <property type="evidence" value="ECO:0007669"/>
    <property type="project" value="UniProtKB-KW"/>
</dbReference>
<dbReference type="Gene3D" id="3.10.50.40">
    <property type="match status" value="1"/>
</dbReference>
<name>A0AAT9FLY8_9BACT</name>
<gene>
    <name evidence="5" type="ORF">NT6N_20030</name>
</gene>
<feature type="transmembrane region" description="Helical" evidence="3">
    <location>
        <begin position="12"/>
        <end position="29"/>
    </location>
</feature>
<organism evidence="5">
    <name type="scientific">Oceaniferula spumae</name>
    <dbReference type="NCBI Taxonomy" id="2979115"/>
    <lineage>
        <taxon>Bacteria</taxon>
        <taxon>Pseudomonadati</taxon>
        <taxon>Verrucomicrobiota</taxon>
        <taxon>Verrucomicrobiia</taxon>
        <taxon>Verrucomicrobiales</taxon>
        <taxon>Verrucomicrobiaceae</taxon>
        <taxon>Oceaniferula</taxon>
    </lineage>
</organism>
<keyword evidence="1" id="KW-0732">Signal</keyword>
<evidence type="ECO:0000256" key="2">
    <source>
        <dbReference type="PROSITE-ProRule" id="PRU00278"/>
    </source>
</evidence>
<keyword evidence="2" id="KW-0413">Isomerase</keyword>
<reference evidence="5" key="1">
    <citation type="submission" date="2024-07" db="EMBL/GenBank/DDBJ databases">
        <title>Complete genome sequence of Verrucomicrobiaceae bacterium NT6N.</title>
        <authorList>
            <person name="Huang C."/>
            <person name="Takami H."/>
            <person name="Hamasaki K."/>
        </authorList>
    </citation>
    <scope>NUCLEOTIDE SEQUENCE</scope>
    <source>
        <strain evidence="5">NT6N</strain>
    </source>
</reference>
<dbReference type="Pfam" id="PF13616">
    <property type="entry name" value="Rotamase_3"/>
    <property type="match status" value="1"/>
</dbReference>
<dbReference type="SUPFAM" id="SSF109998">
    <property type="entry name" value="Triger factor/SurA peptide-binding domain-like"/>
    <property type="match status" value="1"/>
</dbReference>
<evidence type="ECO:0000256" key="3">
    <source>
        <dbReference type="SAM" id="Phobius"/>
    </source>
</evidence>
<dbReference type="PROSITE" id="PS01096">
    <property type="entry name" value="PPIC_PPIASE_1"/>
    <property type="match status" value="1"/>
</dbReference>
<keyword evidence="3" id="KW-0812">Transmembrane</keyword>
<keyword evidence="3" id="KW-1133">Transmembrane helix</keyword>
<feature type="domain" description="PpiC" evidence="4">
    <location>
        <begin position="203"/>
        <end position="301"/>
    </location>
</feature>
<accession>A0AAT9FLY8</accession>
<dbReference type="PROSITE" id="PS50198">
    <property type="entry name" value="PPIC_PPIASE_2"/>
    <property type="match status" value="1"/>
</dbReference>
<dbReference type="EMBL" id="AP026866">
    <property type="protein sequence ID" value="BDS06963.1"/>
    <property type="molecule type" value="Genomic_DNA"/>
</dbReference>
<evidence type="ECO:0000313" key="5">
    <source>
        <dbReference type="EMBL" id="BDS06963.1"/>
    </source>
</evidence>
<dbReference type="InterPro" id="IPR000297">
    <property type="entry name" value="PPIase_PpiC"/>
</dbReference>
<dbReference type="KEGG" id="osu:NT6N_20030"/>
<dbReference type="InterPro" id="IPR050280">
    <property type="entry name" value="OMP_Chaperone_SurA"/>
</dbReference>
<dbReference type="SUPFAM" id="SSF54534">
    <property type="entry name" value="FKBP-like"/>
    <property type="match status" value="1"/>
</dbReference>
<dbReference type="InterPro" id="IPR023058">
    <property type="entry name" value="PPIase_PpiC_CS"/>
</dbReference>
<evidence type="ECO:0000256" key="1">
    <source>
        <dbReference type="ARBA" id="ARBA00022729"/>
    </source>
</evidence>
<keyword evidence="2" id="KW-0697">Rotamase</keyword>
<keyword evidence="3" id="KW-0472">Membrane</keyword>
<protein>
    <recommendedName>
        <fullName evidence="4">PpiC domain-containing protein</fullName>
    </recommendedName>
</protein>
<dbReference type="PANTHER" id="PTHR47637:SF1">
    <property type="entry name" value="CHAPERONE SURA"/>
    <property type="match status" value="1"/>
</dbReference>
<proteinExistence type="predicted"/>
<dbReference type="Gene3D" id="1.10.4030.10">
    <property type="entry name" value="Porin chaperone SurA, peptide-binding domain"/>
    <property type="match status" value="1"/>
</dbReference>
<sequence length="353" mass="40975">MLKMSQSFVIRMTLWSVLVLYMICDFFVFKGPLQQELKVMFRSPADEAARAMSQGICAKVWNGPIYRSQVDRRVQEKLWRTGRDPEKLSEQEMKLQRWAALDELIDEAILRIKVRVNMEDAPVSEAEIDAEVAQFEKRFATAEELDKALAAQGIEDRKELRYRIAARIQQEKYVQFKIRDAIAVSDEDVKKWYDDHKEELKMPERRRARHIFLATLDHPSDEAKATLEGHLERLKKGETDFAKLAAEVSEDESNKGKGGDLGWMRKARLPGDFAAALFTLPVKTPTLVRTKLGWHILEVTEVKAPELLPFETMKEEVKTALIDSRREAAVKQYRHQLRLINKDKIEIFEPMME</sequence>
<evidence type="ECO:0000259" key="4">
    <source>
        <dbReference type="PROSITE" id="PS50198"/>
    </source>
</evidence>